<feature type="compositionally biased region" description="Polar residues" evidence="2">
    <location>
        <begin position="335"/>
        <end position="364"/>
    </location>
</feature>
<organism evidence="4">
    <name type="scientific">Capitella teleta</name>
    <name type="common">Polychaete worm</name>
    <dbReference type="NCBI Taxonomy" id="283909"/>
    <lineage>
        <taxon>Eukaryota</taxon>
        <taxon>Metazoa</taxon>
        <taxon>Spiralia</taxon>
        <taxon>Lophotrochozoa</taxon>
        <taxon>Annelida</taxon>
        <taxon>Polychaeta</taxon>
        <taxon>Sedentaria</taxon>
        <taxon>Scolecida</taxon>
        <taxon>Capitellidae</taxon>
        <taxon>Capitella</taxon>
    </lineage>
</organism>
<name>R7UQ85_CAPTE</name>
<dbReference type="OrthoDB" id="6516715at2759"/>
<keyword evidence="3" id="KW-0812">Transmembrane</keyword>
<feature type="region of interest" description="Disordered" evidence="2">
    <location>
        <begin position="251"/>
        <end position="275"/>
    </location>
</feature>
<dbReference type="STRING" id="283909.R7UQ85"/>
<feature type="compositionally biased region" description="Polar residues" evidence="2">
    <location>
        <begin position="401"/>
        <end position="416"/>
    </location>
</feature>
<accession>R7UQ85</accession>
<feature type="compositionally biased region" description="Acidic residues" evidence="2">
    <location>
        <begin position="756"/>
        <end position="769"/>
    </location>
</feature>
<gene>
    <name evidence="4" type="ORF">CAPTEDRAFT_220097</name>
</gene>
<feature type="transmembrane region" description="Helical" evidence="3">
    <location>
        <begin position="21"/>
        <end position="38"/>
    </location>
</feature>
<feature type="compositionally biased region" description="Basic and acidic residues" evidence="2">
    <location>
        <begin position="251"/>
        <end position="264"/>
    </location>
</feature>
<feature type="compositionally biased region" description="Basic and acidic residues" evidence="2">
    <location>
        <begin position="813"/>
        <end position="831"/>
    </location>
</feature>
<dbReference type="Pfam" id="PF03382">
    <property type="entry name" value="DUF285"/>
    <property type="match status" value="2"/>
</dbReference>
<keyword evidence="3" id="KW-0472">Membrane</keyword>
<feature type="compositionally biased region" description="Polar residues" evidence="2">
    <location>
        <begin position="304"/>
        <end position="326"/>
    </location>
</feature>
<feature type="compositionally biased region" description="Acidic residues" evidence="2">
    <location>
        <begin position="459"/>
        <end position="470"/>
    </location>
</feature>
<feature type="region of interest" description="Disordered" evidence="2">
    <location>
        <begin position="797"/>
        <end position="850"/>
    </location>
</feature>
<feature type="region of interest" description="Disordered" evidence="2">
    <location>
        <begin position="304"/>
        <end position="501"/>
    </location>
</feature>
<dbReference type="EMBL" id="KB299181">
    <property type="protein sequence ID" value="ELU08278.1"/>
    <property type="molecule type" value="Genomic_DNA"/>
</dbReference>
<feature type="compositionally biased region" description="Acidic residues" evidence="2">
    <location>
        <begin position="669"/>
        <end position="691"/>
    </location>
</feature>
<dbReference type="OMA" id="QEVSPCR"/>
<feature type="compositionally biased region" description="Basic and acidic residues" evidence="2">
    <location>
        <begin position="449"/>
        <end position="458"/>
    </location>
</feature>
<keyword evidence="3" id="KW-1133">Transmembrane helix</keyword>
<feature type="region of interest" description="Disordered" evidence="2">
    <location>
        <begin position="648"/>
        <end position="785"/>
    </location>
</feature>
<feature type="coiled-coil region" evidence="1">
    <location>
        <begin position="72"/>
        <end position="163"/>
    </location>
</feature>
<evidence type="ECO:0000313" key="4">
    <source>
        <dbReference type="EMBL" id="ELU08278.1"/>
    </source>
</evidence>
<dbReference type="InterPro" id="IPR005046">
    <property type="entry name" value="DUF285"/>
</dbReference>
<dbReference type="EnsemblMetazoa" id="CapteT220097">
    <property type="protein sequence ID" value="CapteP220097"/>
    <property type="gene ID" value="CapteG220097"/>
</dbReference>
<reference evidence="6" key="1">
    <citation type="submission" date="2012-12" db="EMBL/GenBank/DDBJ databases">
        <authorList>
            <person name="Hellsten U."/>
            <person name="Grimwood J."/>
            <person name="Chapman J.A."/>
            <person name="Shapiro H."/>
            <person name="Aerts A."/>
            <person name="Otillar R.P."/>
            <person name="Terry A.Y."/>
            <person name="Boore J.L."/>
            <person name="Simakov O."/>
            <person name="Marletaz F."/>
            <person name="Cho S.-J."/>
            <person name="Edsinger-Gonzales E."/>
            <person name="Havlak P."/>
            <person name="Kuo D.-H."/>
            <person name="Larsson T."/>
            <person name="Lv J."/>
            <person name="Arendt D."/>
            <person name="Savage R."/>
            <person name="Osoegawa K."/>
            <person name="de Jong P."/>
            <person name="Lindberg D.R."/>
            <person name="Seaver E.C."/>
            <person name="Weisblat D.A."/>
            <person name="Putnam N.H."/>
            <person name="Grigoriev I.V."/>
            <person name="Rokhsar D.S."/>
        </authorList>
    </citation>
    <scope>NUCLEOTIDE SEQUENCE</scope>
    <source>
        <strain evidence="6">I ESC-2004</strain>
    </source>
</reference>
<reference evidence="4 6" key="2">
    <citation type="journal article" date="2013" name="Nature">
        <title>Insights into bilaterian evolution from three spiralian genomes.</title>
        <authorList>
            <person name="Simakov O."/>
            <person name="Marletaz F."/>
            <person name="Cho S.J."/>
            <person name="Edsinger-Gonzales E."/>
            <person name="Havlak P."/>
            <person name="Hellsten U."/>
            <person name="Kuo D.H."/>
            <person name="Larsson T."/>
            <person name="Lv J."/>
            <person name="Arendt D."/>
            <person name="Savage R."/>
            <person name="Osoegawa K."/>
            <person name="de Jong P."/>
            <person name="Grimwood J."/>
            <person name="Chapman J.A."/>
            <person name="Shapiro H."/>
            <person name="Aerts A."/>
            <person name="Otillar R.P."/>
            <person name="Terry A.Y."/>
            <person name="Boore J.L."/>
            <person name="Grigoriev I.V."/>
            <person name="Lindberg D.R."/>
            <person name="Seaver E.C."/>
            <person name="Weisblat D.A."/>
            <person name="Putnam N.H."/>
            <person name="Rokhsar D.S."/>
        </authorList>
    </citation>
    <scope>NUCLEOTIDE SEQUENCE</scope>
    <source>
        <strain evidence="4 6">I ESC-2004</strain>
    </source>
</reference>
<feature type="compositionally biased region" description="Acidic residues" evidence="2">
    <location>
        <begin position="648"/>
        <end position="659"/>
    </location>
</feature>
<evidence type="ECO:0000313" key="5">
    <source>
        <dbReference type="EnsemblMetazoa" id="CapteP220097"/>
    </source>
</evidence>
<dbReference type="HOGENOM" id="CLU_255880_0_0_1"/>
<evidence type="ECO:0000313" key="6">
    <source>
        <dbReference type="Proteomes" id="UP000014760"/>
    </source>
</evidence>
<dbReference type="EMBL" id="AMQN01006811">
    <property type="status" value="NOT_ANNOTATED_CDS"/>
    <property type="molecule type" value="Genomic_DNA"/>
</dbReference>
<proteinExistence type="predicted"/>
<protein>
    <submittedName>
        <fullName evidence="4 5">Uncharacterized protein</fullName>
    </submittedName>
</protein>
<feature type="compositionally biased region" description="Basic and acidic residues" evidence="2">
    <location>
        <begin position="692"/>
        <end position="703"/>
    </location>
</feature>
<reference evidence="5" key="3">
    <citation type="submission" date="2015-06" db="UniProtKB">
        <authorList>
            <consortium name="EnsemblMetazoa"/>
        </authorList>
    </citation>
    <scope>IDENTIFICATION</scope>
</reference>
<keyword evidence="6" id="KW-1185">Reference proteome</keyword>
<evidence type="ECO:0000256" key="1">
    <source>
        <dbReference type="SAM" id="Coils"/>
    </source>
</evidence>
<keyword evidence="1" id="KW-0175">Coiled coil</keyword>
<evidence type="ECO:0000256" key="2">
    <source>
        <dbReference type="SAM" id="MobiDB-lite"/>
    </source>
</evidence>
<dbReference type="Proteomes" id="UP000014760">
    <property type="component" value="Unassembled WGS sequence"/>
</dbReference>
<sequence>MAANGSRGGLRPNHGSRAPPFVVVGLLVVVAILGFNYWNSASKNSVLTTSVRALEKQLETAAQKEVHINTRADQLIKSVKDKDDELASVRAEVAKKEMLAKQIDIDCKTQTENLNDQIQEHRSTNEDASAQLRKCEQEMTQCSEKQKSLLEEYEAKMLSLKEDTGSNMQQLCDQRLDQMRLAVLQIIGKELGQSTLELLGSKGVNLNGVQMDLFPIKGNMLNDMLAEMKPADSPAKPDNSFNSLNPAAPQEEVKLNPEHSRFDLPSDPPQTVNNSLQEGLRQPINQPEPVLNVQQDTQNFQRQSGSINQQPMNVQPESSRFNQPSALDSFKQPIQPESNNIDPNLQQASLPIQRESLNPNQPAGSNFYAREGDSHAAASVNQPESDGLNKQPETMDVRQPETVNLNAPGLEQSSNVEAPETVDAVSDTQSMPDQIRMIDTQQGDDQRDDEVIHPGMERPDDEDEDEEEETQQVLRPFAPSFVVAAPDIKPQSDDGDTFNMRQDEHGMSRVDYGDDESEETEDYNTVDNMQDAEAAVVQQHRLQEGPSEAVIAAPRLNPLPDSQWNANELAQPQPFADVAQPFVAADQPFAALDVLKAELPQNPRFRGLMNQIRVNEQLRQQPQQVQQPSGGFMRRRLLAAFPMGDEGFAEEEEEEEEGGGEIQENLLAEIEDSPEDEMIEEAADENLEQEEDQPKESGRRYGLHDVGPNFGGMEVELPNYEPRPDHPVFSEEDAVTTGATYEEATNKEVAIPTVGTEDEDDDDEVVDPFDDSKSESAMFEDDMEVVHQPNDEATAMATTEDLEIDNWGLVETTTRRESATEEPIVDSRESEEYQGEEDVPAPPFSNNADPVLIPQHLQAQPPINPQAEETPYISKQAQNIEGELVEEATAHPVASSAFGQQSRFAEQSSLVAAPEVPLNPVLPKYNPAEALAVDRPVLGAASVDVPSSSLLNRPVDSPPLNANQLSVEAQPLAYQPLAARPGLALSAFKFGPQPEVESNVLNQAPPPFNQAADAFNPSAAVQNQAPFESAPALNQAAAAFEPAQVNQAAAAFEPAPALNQAAAAFEPAQVNQAAAAFEPAQVNQAAAAFEPAPALNQAAAVFDPAPALNQAAAAFEPAQVNQAAAAFEPAPALNQAAAVFDPAPALNQAAAAFKPAPALNQAAAAFEPAQANQAAAAFDPAPLRQAAAALEEGHAALNQAQQVVSAFEPAALNQEAAAPIRNVFNQAAARGPALYPVASAFEEESDVIEEPQGLDEVDEVLQEGEALSHRVGVVPNELINGNTLLLAPDSGNADEIRPIMKASAQALQQQQLSNDLGTDEEDDALPEAIVGMSDSDGQELKFHQAGAVHEDMENIDRMNQQMLDADDIGQKPVGIVF</sequence>
<evidence type="ECO:0000256" key="3">
    <source>
        <dbReference type="SAM" id="Phobius"/>
    </source>
</evidence>